<name>A0AAQ1NWU6_LEPIR</name>
<evidence type="ECO:0000313" key="2">
    <source>
        <dbReference type="Proteomes" id="UP000234460"/>
    </source>
</evidence>
<dbReference type="AlphaFoldDB" id="A0AAQ1NWU6"/>
<dbReference type="EMBL" id="OEJX01000021">
    <property type="protein sequence ID" value="SOR61265.1"/>
    <property type="molecule type" value="Genomic_DNA"/>
</dbReference>
<proteinExistence type="predicted"/>
<accession>A0AAQ1NWU6</accession>
<dbReference type="Proteomes" id="UP000234460">
    <property type="component" value="Chromosome LMANV2"/>
</dbReference>
<comment type="caution">
    <text evidence="1">The sequence shown here is derived from an EMBL/GenBank/DDBJ whole genome shotgun (WGS) entry which is preliminary data.</text>
</comment>
<sequence>MLQFFGNLNSMLLSGLNETQCIALECQSKHQSIKVFAKSKEAFAKIQGPLCRLCFRVI</sequence>
<reference evidence="1 2" key="1">
    <citation type="submission" date="2017-11" db="EMBL/GenBank/DDBJ databases">
        <authorList>
            <person name="Lechat P."/>
        </authorList>
    </citation>
    <scope>NUCLEOTIDE SEQUENCE [LARGE SCALE GENOMIC DNA]</scope>
    <source>
        <strain evidence="1">L495</strain>
    </source>
</reference>
<organism evidence="1 2">
    <name type="scientific">Leptospira interrogans serovar Manilae</name>
    <dbReference type="NCBI Taxonomy" id="214675"/>
    <lineage>
        <taxon>Bacteria</taxon>
        <taxon>Pseudomonadati</taxon>
        <taxon>Spirochaetota</taxon>
        <taxon>Spirochaetia</taxon>
        <taxon>Leptospirales</taxon>
        <taxon>Leptospiraceae</taxon>
        <taxon>Leptospira</taxon>
    </lineage>
</organism>
<protein>
    <submittedName>
        <fullName evidence="1">Uncharacterized protein</fullName>
    </submittedName>
</protein>
<evidence type="ECO:0000313" key="1">
    <source>
        <dbReference type="EMBL" id="SOR61265.1"/>
    </source>
</evidence>
<gene>
    <name evidence="1" type="ORF">LMANV2_280030</name>
</gene>